<accession>A0A3A1N6K2</accession>
<evidence type="ECO:0000313" key="3">
    <source>
        <dbReference type="Proteomes" id="UP000266067"/>
    </source>
</evidence>
<reference evidence="2 3" key="1">
    <citation type="submission" date="2018-08" db="EMBL/GenBank/DDBJ databases">
        <title>Proposal of Muricauda 72 sp.nov. and Muricauda NH166 sp.nov., isolated from seawater.</title>
        <authorList>
            <person name="Cheng H."/>
            <person name="Wu Y.-H."/>
            <person name="Guo L.-L."/>
            <person name="Xu X.-W."/>
        </authorList>
    </citation>
    <scope>NUCLEOTIDE SEQUENCE [LARGE SCALE GENOMIC DNA]</scope>
    <source>
        <strain evidence="2 3">KCTC 22173</strain>
    </source>
</reference>
<organism evidence="2 3">
    <name type="scientific">Flagellimonas lutimaris</name>
    <dbReference type="NCBI Taxonomy" id="475082"/>
    <lineage>
        <taxon>Bacteria</taxon>
        <taxon>Pseudomonadati</taxon>
        <taxon>Bacteroidota</taxon>
        <taxon>Flavobacteriia</taxon>
        <taxon>Flavobacteriales</taxon>
        <taxon>Flavobacteriaceae</taxon>
        <taxon>Flagellimonas</taxon>
    </lineage>
</organism>
<dbReference type="AlphaFoldDB" id="A0A3A1N6K2"/>
<dbReference type="Proteomes" id="UP000266067">
    <property type="component" value="Unassembled WGS sequence"/>
</dbReference>
<name>A0A3A1N6K2_9FLAO</name>
<proteinExistence type="predicted"/>
<keyword evidence="3" id="KW-1185">Reference proteome</keyword>
<dbReference type="RefSeq" id="WP_119607873.1">
    <property type="nucleotide sequence ID" value="NZ_QXFH01000071.1"/>
</dbReference>
<comment type="caution">
    <text evidence="2">The sequence shown here is derived from an EMBL/GenBank/DDBJ whole genome shotgun (WGS) entry which is preliminary data.</text>
</comment>
<dbReference type="EMBL" id="QXFH01000071">
    <property type="protein sequence ID" value="RIV34263.1"/>
    <property type="molecule type" value="Genomic_DNA"/>
</dbReference>
<evidence type="ECO:0000259" key="1">
    <source>
        <dbReference type="Pfam" id="PF07287"/>
    </source>
</evidence>
<dbReference type="Pfam" id="PF07287">
    <property type="entry name" value="AtuA"/>
    <property type="match status" value="1"/>
</dbReference>
<sequence>MIKQEKTIRIGSGAGYSGDRIEPAADLIKEGDLDYIVFECLAERTIALAQLQKMQDPTLGYDPLLEDRMKACLPLCVSNSVKLISNMGAANPAAAAKKTAALAKELGLKKIKIAAVYGDDVISMLNFNTQNFLESGDSLSVLEDEIISANAYLGVEGILMALKEGADVILTGRVADPSLFLAPLVHEFGWSLENYPLLGKGTALGHLMECAGQVCGGYFADGAKKKVSNLGNLGFPIAEILEDGSFYITKLKDAGGMVTTATCKEQLLYEVHNPAEYLTPDVIADFSGVSFQELDKDIVKVTGATGKPLTGKLKVSVGYRDGYMADAQISYGGSYALERSRLAIEIIKERLRTKNLVVEDILFDLIGLNSLFKEATSPAIPQEIRLRVAAKTKTREAAVQLLNEVETLYTNGPAAGGGVSKVVTEIIAIQSILINKSKVAPKVEYFKS</sequence>
<feature type="domain" description="Acyclic terpene utilisation N-terminal" evidence="1">
    <location>
        <begin position="8"/>
        <end position="444"/>
    </location>
</feature>
<dbReference type="InterPro" id="IPR010839">
    <property type="entry name" value="AtuA_N"/>
</dbReference>
<evidence type="ECO:0000313" key="2">
    <source>
        <dbReference type="EMBL" id="RIV34263.1"/>
    </source>
</evidence>
<gene>
    <name evidence="2" type="ORF">D2V08_09565</name>
</gene>
<dbReference type="PANTHER" id="PTHR47472">
    <property type="entry name" value="PROPIONYL-COA CARBOXYLASE"/>
    <property type="match status" value="1"/>
</dbReference>
<protein>
    <submittedName>
        <fullName evidence="2">DUF1446 domain-containing protein</fullName>
    </submittedName>
</protein>
<dbReference type="OrthoDB" id="9763456at2"/>
<dbReference type="PANTHER" id="PTHR47472:SF1">
    <property type="entry name" value="DUF1446-DOMAIN-CONTAINING PROTEIN"/>
    <property type="match status" value="1"/>
</dbReference>